<dbReference type="Pfam" id="PF14432">
    <property type="entry name" value="DYW_deaminase"/>
    <property type="match status" value="1"/>
</dbReference>
<sequence length="930" mass="103227">MEANPHCGHSLTVPLVLDSGGKQQWLAEKEAEPVHSRTGTTSFFKSCFNGLNALSGAGILSITYALASAGWFSLILLFVIAIAACYSGLLITRCMDVDPHIRSYPDIGERAFGSIGRLLVSVFMNMELYLVAVGFLIVEGDNLHKLFPDMGFEIAGLQIGGRQCFVLIVGLIIMPTVWLNNIGILSYISATGVLASVIVLGSILWTGAFDGIGFSEKGTPINWKGIPTAVSLYAFCYCAHPVFPTLYISMRNKHQFSKVLLLCFLLCTIGYASMAAFGYLMFGSKVESQITLNLPTEKLSSRVAIYTTLVNPVSKYALMVTPIVNAIENRFQSYCSKRPFSLLIRTILVGNLCLNEYILATVLSSCSDSGLLKDGRLCHGYALKSALVFHQYVKNALISMYSMCSDMEAAIGVLNSVPGSDIFTYNSILNGLLNHGYLSEALEVLGTMVAECMVWDNVTYVNVFVLCTRLKDLKLGLQVHSRMLKTNVKFDLYVSSAIIDMYGKCGEISAAREVFDSLRTKNVVSWTAFLAACLQNGCFEEVLKLFLKMELEGIVPNEYTFAVLLNSSAGLSTIGYGNSLHARAEKSGFKDYIIVGNALINMYSKIGNIEAANKVFTNMINRDSITWNSMISGCSHHGLGKEALTVFKDMLAAQEHPNYVTFVGVLSACGHLGRVQEGFYYLHHLMKQLGIEPGLEHYTCIVGLLSRAGLLDEAENFMRSTPIKWDIVAWRTLLSACHVHRNYGLGIRVAEFVLQMDPNDDGTHILLSNMHAKAKRWDGVVKIRKLMRERNIKKEPGISWIEIRNNTHIFVSDDSKHPESIQIHEKVRELLAKIKPLGYVPDIATVLHDVEEEQKEDYLSYHSEKLAIAYALMKTPSEAPVRVIKNLRMCDDCHSAVKLISMVTKRVIIVRDVNRFHCFRDGCCSCADYW</sequence>
<evidence type="ECO:0000256" key="1">
    <source>
        <dbReference type="ARBA" id="ARBA00004370"/>
    </source>
</evidence>
<evidence type="ECO:0000256" key="9">
    <source>
        <dbReference type="SAM" id="Phobius"/>
    </source>
</evidence>
<evidence type="ECO:0000256" key="2">
    <source>
        <dbReference type="ARBA" id="ARBA00006643"/>
    </source>
</evidence>
<keyword evidence="7 9" id="KW-0472">Membrane</keyword>
<dbReference type="FunFam" id="1.25.40.10:FF:000031">
    <property type="entry name" value="Pentatricopeptide repeat-containing protein mitochondrial"/>
    <property type="match status" value="1"/>
</dbReference>
<evidence type="ECO:0000256" key="3">
    <source>
        <dbReference type="ARBA" id="ARBA00022692"/>
    </source>
</evidence>
<feature type="transmembrane region" description="Helical" evidence="9">
    <location>
        <begin position="184"/>
        <end position="205"/>
    </location>
</feature>
<dbReference type="GO" id="GO:0006865">
    <property type="term" value="P:amino acid transport"/>
    <property type="evidence" value="ECO:0007669"/>
    <property type="project" value="UniProtKB-KW"/>
</dbReference>
<dbReference type="Pfam" id="PF13041">
    <property type="entry name" value="PPR_2"/>
    <property type="match status" value="2"/>
</dbReference>
<dbReference type="InterPro" id="IPR032867">
    <property type="entry name" value="DYW_dom"/>
</dbReference>
<feature type="domain" description="Amino acid transporter transmembrane" evidence="10">
    <location>
        <begin position="40"/>
        <end position="339"/>
    </location>
</feature>
<keyword evidence="5" id="KW-0813">Transport</keyword>
<dbReference type="Pfam" id="PF01490">
    <property type="entry name" value="Aa_trans"/>
    <property type="match status" value="1"/>
</dbReference>
<feature type="transmembrane region" description="Helical" evidence="9">
    <location>
        <begin position="47"/>
        <end position="66"/>
    </location>
</feature>
<evidence type="ECO:0000256" key="7">
    <source>
        <dbReference type="ARBA" id="ARBA00023136"/>
    </source>
</evidence>
<dbReference type="InterPro" id="IPR013057">
    <property type="entry name" value="AA_transpt_TM"/>
</dbReference>
<dbReference type="OrthoDB" id="724816at2759"/>
<dbReference type="EMBL" id="CM018043">
    <property type="protein sequence ID" value="KAA8530371.1"/>
    <property type="molecule type" value="Genomic_DNA"/>
</dbReference>
<dbReference type="SUPFAM" id="SSF48452">
    <property type="entry name" value="TPR-like"/>
    <property type="match status" value="1"/>
</dbReference>
<gene>
    <name evidence="12" type="ORF">F0562_005080</name>
</gene>
<dbReference type="InterPro" id="IPR002885">
    <property type="entry name" value="PPR_rpt"/>
</dbReference>
<dbReference type="GO" id="GO:0016020">
    <property type="term" value="C:membrane"/>
    <property type="evidence" value="ECO:0007669"/>
    <property type="project" value="UniProtKB-SubCell"/>
</dbReference>
<feature type="repeat" description="PPR" evidence="8">
    <location>
        <begin position="522"/>
        <end position="556"/>
    </location>
</feature>
<dbReference type="Proteomes" id="UP000325577">
    <property type="component" value="Linkage Group LG2"/>
</dbReference>
<dbReference type="Pfam" id="PF01535">
    <property type="entry name" value="PPR"/>
    <property type="match status" value="2"/>
</dbReference>
<evidence type="ECO:0008006" key="14">
    <source>
        <dbReference type="Google" id="ProtNLM"/>
    </source>
</evidence>
<name>A0A5J5AMQ9_9ASTE</name>
<feature type="transmembrane region" description="Helical" evidence="9">
    <location>
        <begin position="225"/>
        <end position="247"/>
    </location>
</feature>
<keyword evidence="3 9" id="KW-0812">Transmembrane</keyword>
<dbReference type="FunFam" id="1.25.40.10:FF:001060">
    <property type="entry name" value="Os05g0572900 protein"/>
    <property type="match status" value="1"/>
</dbReference>
<keyword evidence="4" id="KW-0677">Repeat</keyword>
<dbReference type="GO" id="GO:0008270">
    <property type="term" value="F:zinc ion binding"/>
    <property type="evidence" value="ECO:0007669"/>
    <property type="project" value="InterPro"/>
</dbReference>
<reference evidence="12 13" key="1">
    <citation type="submission" date="2019-09" db="EMBL/GenBank/DDBJ databases">
        <title>A chromosome-level genome assembly of the Chinese tupelo Nyssa sinensis.</title>
        <authorList>
            <person name="Yang X."/>
            <person name="Kang M."/>
            <person name="Yang Y."/>
            <person name="Xiong H."/>
            <person name="Wang M."/>
            <person name="Zhang Z."/>
            <person name="Wang Z."/>
            <person name="Wu H."/>
            <person name="Ma T."/>
            <person name="Liu J."/>
            <person name="Xi Z."/>
        </authorList>
    </citation>
    <scope>NUCLEOTIDE SEQUENCE [LARGE SCALE GENOMIC DNA]</scope>
    <source>
        <strain evidence="12">J267</strain>
        <tissue evidence="12">Leaf</tissue>
    </source>
</reference>
<feature type="repeat" description="PPR" evidence="8">
    <location>
        <begin position="658"/>
        <end position="693"/>
    </location>
</feature>
<evidence type="ECO:0000256" key="8">
    <source>
        <dbReference type="PROSITE-ProRule" id="PRU00708"/>
    </source>
</evidence>
<evidence type="ECO:0000259" key="11">
    <source>
        <dbReference type="Pfam" id="PF14432"/>
    </source>
</evidence>
<evidence type="ECO:0000313" key="13">
    <source>
        <dbReference type="Proteomes" id="UP000325577"/>
    </source>
</evidence>
<comment type="similarity">
    <text evidence="2">Belongs to the PPR family. PCMP-H subfamily.</text>
</comment>
<feature type="transmembrane region" description="Helical" evidence="9">
    <location>
        <begin position="115"/>
        <end position="138"/>
    </location>
</feature>
<feature type="transmembrane region" description="Helical" evidence="9">
    <location>
        <begin position="72"/>
        <end position="94"/>
    </location>
</feature>
<feature type="transmembrane region" description="Helical" evidence="9">
    <location>
        <begin position="150"/>
        <end position="172"/>
    </location>
</feature>
<dbReference type="FunFam" id="1.25.40.10:FF:000227">
    <property type="entry name" value="Pentatricopeptide repeat-containing protein At3g13880"/>
    <property type="match status" value="1"/>
</dbReference>
<evidence type="ECO:0000313" key="12">
    <source>
        <dbReference type="EMBL" id="KAA8530371.1"/>
    </source>
</evidence>
<feature type="repeat" description="PPR" evidence="8">
    <location>
        <begin position="421"/>
        <end position="451"/>
    </location>
</feature>
<dbReference type="PANTHER" id="PTHR47926:SF385">
    <property type="entry name" value="DYW DOMAIN-CONTAINING PROTEIN"/>
    <property type="match status" value="1"/>
</dbReference>
<evidence type="ECO:0000259" key="10">
    <source>
        <dbReference type="Pfam" id="PF01490"/>
    </source>
</evidence>
<dbReference type="PROSITE" id="PS51375">
    <property type="entry name" value="PPR"/>
    <property type="match status" value="4"/>
</dbReference>
<accession>A0A5J5AMQ9</accession>
<evidence type="ECO:0000256" key="5">
    <source>
        <dbReference type="ARBA" id="ARBA00022970"/>
    </source>
</evidence>
<evidence type="ECO:0000256" key="6">
    <source>
        <dbReference type="ARBA" id="ARBA00022989"/>
    </source>
</evidence>
<dbReference type="GO" id="GO:0003723">
    <property type="term" value="F:RNA binding"/>
    <property type="evidence" value="ECO:0007669"/>
    <property type="project" value="InterPro"/>
</dbReference>
<dbReference type="Pfam" id="PF20431">
    <property type="entry name" value="E_motif"/>
    <property type="match status" value="1"/>
</dbReference>
<keyword evidence="5" id="KW-0029">Amino-acid transport</keyword>
<protein>
    <recommendedName>
        <fullName evidence="14">DYW domain-containing protein</fullName>
    </recommendedName>
</protein>
<dbReference type="GO" id="GO:0009451">
    <property type="term" value="P:RNA modification"/>
    <property type="evidence" value="ECO:0007669"/>
    <property type="project" value="InterPro"/>
</dbReference>
<dbReference type="InterPro" id="IPR046960">
    <property type="entry name" value="PPR_At4g14850-like_plant"/>
</dbReference>
<dbReference type="InterPro" id="IPR046848">
    <property type="entry name" value="E_motif"/>
</dbReference>
<feature type="transmembrane region" description="Helical" evidence="9">
    <location>
        <begin position="259"/>
        <end position="282"/>
    </location>
</feature>
<dbReference type="Gene3D" id="1.25.40.10">
    <property type="entry name" value="Tetratricopeptide repeat domain"/>
    <property type="match status" value="4"/>
</dbReference>
<dbReference type="InterPro" id="IPR011990">
    <property type="entry name" value="TPR-like_helical_dom_sf"/>
</dbReference>
<proteinExistence type="inferred from homology"/>
<organism evidence="12 13">
    <name type="scientific">Nyssa sinensis</name>
    <dbReference type="NCBI Taxonomy" id="561372"/>
    <lineage>
        <taxon>Eukaryota</taxon>
        <taxon>Viridiplantae</taxon>
        <taxon>Streptophyta</taxon>
        <taxon>Embryophyta</taxon>
        <taxon>Tracheophyta</taxon>
        <taxon>Spermatophyta</taxon>
        <taxon>Magnoliopsida</taxon>
        <taxon>eudicotyledons</taxon>
        <taxon>Gunneridae</taxon>
        <taxon>Pentapetalae</taxon>
        <taxon>asterids</taxon>
        <taxon>Cornales</taxon>
        <taxon>Nyssaceae</taxon>
        <taxon>Nyssa</taxon>
    </lineage>
</organism>
<keyword evidence="13" id="KW-1185">Reference proteome</keyword>
<feature type="domain" description="DYW" evidence="11">
    <location>
        <begin position="838"/>
        <end position="930"/>
    </location>
</feature>
<keyword evidence="6 9" id="KW-1133">Transmembrane helix</keyword>
<dbReference type="NCBIfam" id="TIGR00756">
    <property type="entry name" value="PPR"/>
    <property type="match status" value="4"/>
</dbReference>
<dbReference type="AlphaFoldDB" id="A0A5J5AMQ9"/>
<comment type="subcellular location">
    <subcellularLocation>
        <location evidence="1">Membrane</location>
    </subcellularLocation>
</comment>
<dbReference type="PANTHER" id="PTHR47926">
    <property type="entry name" value="PENTATRICOPEPTIDE REPEAT-CONTAINING PROTEIN"/>
    <property type="match status" value="1"/>
</dbReference>
<feature type="repeat" description="PPR" evidence="8">
    <location>
        <begin position="623"/>
        <end position="657"/>
    </location>
</feature>
<evidence type="ECO:0000256" key="4">
    <source>
        <dbReference type="ARBA" id="ARBA00022737"/>
    </source>
</evidence>